<evidence type="ECO:0000256" key="1">
    <source>
        <dbReference type="SAM" id="Phobius"/>
    </source>
</evidence>
<keyword evidence="1" id="KW-0812">Transmembrane</keyword>
<feature type="transmembrane region" description="Helical" evidence="1">
    <location>
        <begin position="505"/>
        <end position="528"/>
    </location>
</feature>
<reference evidence="2 3" key="1">
    <citation type="submission" date="2014-04" db="EMBL/GenBank/DDBJ databases">
        <authorList>
            <consortium name="DOE Joint Genome Institute"/>
            <person name="Kuo A."/>
            <person name="Ruytinx J."/>
            <person name="Rineau F."/>
            <person name="Colpaert J."/>
            <person name="Kohler A."/>
            <person name="Nagy L.G."/>
            <person name="Floudas D."/>
            <person name="Copeland A."/>
            <person name="Barry K.W."/>
            <person name="Cichocki N."/>
            <person name="Veneault-Fourrey C."/>
            <person name="LaButti K."/>
            <person name="Lindquist E.A."/>
            <person name="Lipzen A."/>
            <person name="Lundell T."/>
            <person name="Morin E."/>
            <person name="Murat C."/>
            <person name="Sun H."/>
            <person name="Tunlid A."/>
            <person name="Henrissat B."/>
            <person name="Grigoriev I.V."/>
            <person name="Hibbett D.S."/>
            <person name="Martin F."/>
            <person name="Nordberg H.P."/>
            <person name="Cantor M.N."/>
            <person name="Hua S.X."/>
        </authorList>
    </citation>
    <scope>NUCLEOTIDE SEQUENCE [LARGE SCALE GENOMIC DNA]</scope>
    <source>
        <strain evidence="2 3">UH-Slu-Lm8-n1</strain>
    </source>
</reference>
<dbReference type="EMBL" id="KN835377">
    <property type="protein sequence ID" value="KIK38730.1"/>
    <property type="molecule type" value="Genomic_DNA"/>
</dbReference>
<dbReference type="Proteomes" id="UP000054485">
    <property type="component" value="Unassembled WGS sequence"/>
</dbReference>
<name>A0A0C9ZM80_9AGAM</name>
<keyword evidence="1" id="KW-0472">Membrane</keyword>
<dbReference type="OrthoDB" id="3351168at2759"/>
<sequence>MAGFPTNSLRLAAVISGKIIILAFGYGFLEAVLHFEYLAPPNQVGNLWRLYPEELTMVVTLIATVLSVATTISVKEALRHRMRHPISLVQLSTGISLSQGSHIMRPGYLRLTLLTLVVYGALKLLTAGWTIILTPTYFLWPIQLNRSELDMSGSAFSTLLHNELLVKWGTQVQGNSFEVIDIGSMLSGVAAAGYTFGVPGIFNFNGAKYNTSTQGIVPTIEEYSGSNGVPNVNGTRLGFCGGNVTVSTIAIPPKHAHVSAPQGFGTNYSMWQQGLTADVVCGPINSSQPQYVWDTSNSSIICTLATQEYVTILDASGNGSSSGSGFLPSVICPGPMTINQTYTSFLIFTQGFDKYNFLNASVCEVIPKLTTVNVNYSNNLISSVSTSPIPFQSENVQLLSFIAGVAKYQVINSQGLVSSTIGDTLYSTYTSMTNGSINGTIDQTDVYLELEEYWCGVVEFSATFLRSGFVAVGSFPDGIPNNLSSQVNGTMYISTIGWTMRSPTYLVAILPLTILTILIFTCALYSTVQAWKHCNQKLTFDASNTLHLIMAAAGSPSLELAGFNRRGILANEGV</sequence>
<dbReference type="HOGENOM" id="CLU_027217_1_0_1"/>
<keyword evidence="1" id="KW-1133">Transmembrane helix</keyword>
<accession>A0A0C9ZM80</accession>
<dbReference type="InParanoid" id="A0A0C9ZM80"/>
<feature type="transmembrane region" description="Helical" evidence="1">
    <location>
        <begin position="12"/>
        <end position="35"/>
    </location>
</feature>
<reference evidence="3" key="2">
    <citation type="submission" date="2015-01" db="EMBL/GenBank/DDBJ databases">
        <title>Evolutionary Origins and Diversification of the Mycorrhizal Mutualists.</title>
        <authorList>
            <consortium name="DOE Joint Genome Institute"/>
            <consortium name="Mycorrhizal Genomics Consortium"/>
            <person name="Kohler A."/>
            <person name="Kuo A."/>
            <person name="Nagy L.G."/>
            <person name="Floudas D."/>
            <person name="Copeland A."/>
            <person name="Barry K.W."/>
            <person name="Cichocki N."/>
            <person name="Veneault-Fourrey C."/>
            <person name="LaButti K."/>
            <person name="Lindquist E.A."/>
            <person name="Lipzen A."/>
            <person name="Lundell T."/>
            <person name="Morin E."/>
            <person name="Murat C."/>
            <person name="Riley R."/>
            <person name="Ohm R."/>
            <person name="Sun H."/>
            <person name="Tunlid A."/>
            <person name="Henrissat B."/>
            <person name="Grigoriev I.V."/>
            <person name="Hibbett D.S."/>
            <person name="Martin F."/>
        </authorList>
    </citation>
    <scope>NUCLEOTIDE SEQUENCE [LARGE SCALE GENOMIC DNA]</scope>
    <source>
        <strain evidence="3">UH-Slu-Lm8-n1</strain>
    </source>
</reference>
<organism evidence="2 3">
    <name type="scientific">Suillus luteus UH-Slu-Lm8-n1</name>
    <dbReference type="NCBI Taxonomy" id="930992"/>
    <lineage>
        <taxon>Eukaryota</taxon>
        <taxon>Fungi</taxon>
        <taxon>Dikarya</taxon>
        <taxon>Basidiomycota</taxon>
        <taxon>Agaricomycotina</taxon>
        <taxon>Agaricomycetes</taxon>
        <taxon>Agaricomycetidae</taxon>
        <taxon>Boletales</taxon>
        <taxon>Suillineae</taxon>
        <taxon>Suillaceae</taxon>
        <taxon>Suillus</taxon>
    </lineage>
</organism>
<gene>
    <name evidence="2" type="ORF">CY34DRAFT_90468</name>
</gene>
<keyword evidence="3" id="KW-1185">Reference proteome</keyword>
<feature type="transmembrane region" description="Helical" evidence="1">
    <location>
        <begin position="111"/>
        <end position="140"/>
    </location>
</feature>
<proteinExistence type="predicted"/>
<dbReference type="AlphaFoldDB" id="A0A0C9ZM80"/>
<protein>
    <submittedName>
        <fullName evidence="2">Uncharacterized protein</fullName>
    </submittedName>
</protein>
<evidence type="ECO:0000313" key="2">
    <source>
        <dbReference type="EMBL" id="KIK38730.1"/>
    </source>
</evidence>
<evidence type="ECO:0000313" key="3">
    <source>
        <dbReference type="Proteomes" id="UP000054485"/>
    </source>
</evidence>
<feature type="transmembrane region" description="Helical" evidence="1">
    <location>
        <begin position="55"/>
        <end position="74"/>
    </location>
</feature>
<dbReference type="STRING" id="930992.A0A0C9ZM80"/>